<name>A0AA38GT98_TAXCH</name>
<dbReference type="AlphaFoldDB" id="A0AA38GT98"/>
<evidence type="ECO:0000313" key="2">
    <source>
        <dbReference type="Proteomes" id="UP000824469"/>
    </source>
</evidence>
<dbReference type="EMBL" id="JAHRHJ020000001">
    <property type="protein sequence ID" value="KAH9328797.1"/>
    <property type="molecule type" value="Genomic_DNA"/>
</dbReference>
<proteinExistence type="predicted"/>
<dbReference type="Gene3D" id="3.40.50.720">
    <property type="entry name" value="NAD(P)-binding Rossmann-like Domain"/>
    <property type="match status" value="1"/>
</dbReference>
<keyword evidence="2" id="KW-1185">Reference proteome</keyword>
<dbReference type="InterPro" id="IPR036291">
    <property type="entry name" value="NAD(P)-bd_dom_sf"/>
</dbReference>
<protein>
    <submittedName>
        <fullName evidence="1">Uncharacterized protein</fullName>
    </submittedName>
</protein>
<organism evidence="1 2">
    <name type="scientific">Taxus chinensis</name>
    <name type="common">Chinese yew</name>
    <name type="synonym">Taxus wallichiana var. chinensis</name>
    <dbReference type="NCBI Taxonomy" id="29808"/>
    <lineage>
        <taxon>Eukaryota</taxon>
        <taxon>Viridiplantae</taxon>
        <taxon>Streptophyta</taxon>
        <taxon>Embryophyta</taxon>
        <taxon>Tracheophyta</taxon>
        <taxon>Spermatophyta</taxon>
        <taxon>Pinopsida</taxon>
        <taxon>Pinidae</taxon>
        <taxon>Conifers II</taxon>
        <taxon>Cupressales</taxon>
        <taxon>Taxaceae</taxon>
        <taxon>Taxus</taxon>
    </lineage>
</organism>
<feature type="non-terminal residue" evidence="1">
    <location>
        <position position="1"/>
    </location>
</feature>
<comment type="caution">
    <text evidence="1">The sequence shown here is derived from an EMBL/GenBank/DDBJ whole genome shotgun (WGS) entry which is preliminary data.</text>
</comment>
<accession>A0AA38GT98</accession>
<dbReference type="Proteomes" id="UP000824469">
    <property type="component" value="Unassembled WGS sequence"/>
</dbReference>
<evidence type="ECO:0000313" key="1">
    <source>
        <dbReference type="EMBL" id="KAH9328797.1"/>
    </source>
</evidence>
<gene>
    <name evidence="1" type="ORF">KI387_000905</name>
</gene>
<reference evidence="1 2" key="1">
    <citation type="journal article" date="2021" name="Nat. Plants">
        <title>The Taxus genome provides insights into paclitaxel biosynthesis.</title>
        <authorList>
            <person name="Xiong X."/>
            <person name="Gou J."/>
            <person name="Liao Q."/>
            <person name="Li Y."/>
            <person name="Zhou Q."/>
            <person name="Bi G."/>
            <person name="Li C."/>
            <person name="Du R."/>
            <person name="Wang X."/>
            <person name="Sun T."/>
            <person name="Guo L."/>
            <person name="Liang H."/>
            <person name="Lu P."/>
            <person name="Wu Y."/>
            <person name="Zhang Z."/>
            <person name="Ro D.K."/>
            <person name="Shang Y."/>
            <person name="Huang S."/>
            <person name="Yan J."/>
        </authorList>
    </citation>
    <scope>NUCLEOTIDE SEQUENCE [LARGE SCALE GENOMIC DNA]</scope>
    <source>
        <strain evidence="1">Ta-2019</strain>
    </source>
</reference>
<sequence length="169" mass="17853">TETVGGEGAPDSRCVGNNDLLIVGPGVLGRLVAESWMKENPSCRVVGKTKSIDHHEELQNLGIKPCLKGSLTSEQFPFVIFCAPPSGSGDYPDDVREAALQWSGEGSLLFTSSSAVYACNDNGLCFEDSPTVPIGSSSRTDVLLKAESEVLKTGGSVVRLAGLYISFIE</sequence>
<dbReference type="SUPFAM" id="SSF51735">
    <property type="entry name" value="NAD(P)-binding Rossmann-fold domains"/>
    <property type="match status" value="1"/>
</dbReference>